<accession>A0A0A6VRP8</accession>
<dbReference type="InterPro" id="IPR006319">
    <property type="entry name" value="PEP_synth"/>
</dbReference>
<dbReference type="RefSeq" id="WP_035925946.1">
    <property type="nucleotide sequence ID" value="NZ_JSUH01000006.1"/>
</dbReference>
<dbReference type="InterPro" id="IPR013815">
    <property type="entry name" value="ATP_grasp_subdomain_1"/>
</dbReference>
<feature type="domain" description="PEP-utilising enzyme mobile" evidence="16">
    <location>
        <begin position="387"/>
        <end position="457"/>
    </location>
</feature>
<evidence type="ECO:0000256" key="7">
    <source>
        <dbReference type="ARBA" id="ARBA00022679"/>
    </source>
</evidence>
<keyword evidence="7 15" id="KW-0808">Transferase</keyword>
<comment type="catalytic activity">
    <reaction evidence="14 15">
        <text>pyruvate + ATP + H2O = phosphoenolpyruvate + AMP + phosphate + 2 H(+)</text>
        <dbReference type="Rhea" id="RHEA:11364"/>
        <dbReference type="ChEBI" id="CHEBI:15361"/>
        <dbReference type="ChEBI" id="CHEBI:15377"/>
        <dbReference type="ChEBI" id="CHEBI:15378"/>
        <dbReference type="ChEBI" id="CHEBI:30616"/>
        <dbReference type="ChEBI" id="CHEBI:43474"/>
        <dbReference type="ChEBI" id="CHEBI:58702"/>
        <dbReference type="ChEBI" id="CHEBI:456215"/>
        <dbReference type="EC" id="2.7.9.2"/>
    </reaction>
</comment>
<comment type="pathway">
    <text evidence="3 15">Carbohydrate biosynthesis; gluconeogenesis.</text>
</comment>
<sequence>MAGPEVHWFEELGIADVPRVGGKNASLGEMVRELASRGVRVPGGFATTADAYRSYVEANGIGPALRDRLEDHRAGRATLRETGAAVRELFLRGEFPAGTARQIRQFYRELSARTGRAGLSVAVRSSATAEDLPDASFAGQQETFLNVVGEDELLEACRRCYASLFTDRAITYRELKRFDHLAVALSVGVQEMDRADLGCSGVMFSIDTESGFPRVAVVSATWGLGETVVQGTVDPDKYLVFKPLLDVAEAPIVERTRGAKLHKLVHDDDAPAGAAATRLVQTSPAERQAWVLGDDDVLRLGRWAVLVEDHYGRPMDLEWAKDGLTGELFLLQARPETVQAGRSGTRFTIHHLRGEGRVLAVGAAVGDAVATGPACVVRTAADIESFRDGSVLVTEMTDPDWVPVMKRAAAIVTDHGGTTSHAAIVSRELGLPAVVGTGDASRTIPEGQELTVSCAAGDRGTVYEGTLPFDVEEVVLGELPESRTAIMVNVASPAAAFRWWRLPADGVGLARMEFVVNNIVEVHPMALVHPERVRDEADRRRIAELTAGFPDGQEYFVQTLALGLAKLAAPYHPRPVIVRLSDFKSNEYAHLVGGAAFEEPEENPMLGFRGASRYYDPRYREGFALECRALRRVRERIGFDNVVVMVPFCRTVGEADRVLATMAEHGLERGRHGLKVYMMCEIPSNVVLAEQFATRFDGFSIGSNDLTQLVLGVDRDAEALRALFDERDEAVTRMISEAIRKAHAAGIPIGICGQGPSNHPDFAEFLVREGIDSISLNPDSFLRTARRIAETERRLAAGPGPGPGSTMDA</sequence>
<dbReference type="InterPro" id="IPR023151">
    <property type="entry name" value="PEP_util_CS"/>
</dbReference>
<dbReference type="InterPro" id="IPR040442">
    <property type="entry name" value="Pyrv_kinase-like_dom_sf"/>
</dbReference>
<dbReference type="InterPro" id="IPR015813">
    <property type="entry name" value="Pyrv/PenolPyrv_kinase-like_dom"/>
</dbReference>
<dbReference type="SUPFAM" id="SSF51621">
    <property type="entry name" value="Phosphoenolpyruvate/pyruvate domain"/>
    <property type="match status" value="1"/>
</dbReference>
<dbReference type="GO" id="GO:0046872">
    <property type="term" value="F:metal ion binding"/>
    <property type="evidence" value="ECO:0007669"/>
    <property type="project" value="UniProtKB-KW"/>
</dbReference>
<dbReference type="Gene3D" id="3.30.470.20">
    <property type="entry name" value="ATP-grasp fold, B domain"/>
    <property type="match status" value="1"/>
</dbReference>
<proteinExistence type="inferred from homology"/>
<comment type="caution">
    <text evidence="19">The sequence shown here is derived from an EMBL/GenBank/DDBJ whole genome shotgun (WGS) entry which is preliminary data.</text>
</comment>
<evidence type="ECO:0000259" key="16">
    <source>
        <dbReference type="Pfam" id="PF00391"/>
    </source>
</evidence>
<evidence type="ECO:0000256" key="3">
    <source>
        <dbReference type="ARBA" id="ARBA00004742"/>
    </source>
</evidence>
<reference evidence="19 20" key="1">
    <citation type="journal article" date="2003" name="Int. J. Syst. Evol. Microbiol.">
        <title>Kocuria polaris sp. nov., an orange-pigmented psychrophilic bacterium isolated from an Antarctic cyanobacterial mat sample.</title>
        <authorList>
            <person name="Reddy G.S."/>
            <person name="Prakash J.S."/>
            <person name="Prabahar V."/>
            <person name="Matsumoto G.I."/>
            <person name="Stackebrandt E."/>
            <person name="Shivaji S."/>
        </authorList>
    </citation>
    <scope>NUCLEOTIDE SEQUENCE [LARGE SCALE GENOMIC DNA]</scope>
    <source>
        <strain evidence="19 20">CMS 76or</strain>
    </source>
</reference>
<keyword evidence="12 15" id="KW-0460">Magnesium</keyword>
<dbReference type="GO" id="GO:0006094">
    <property type="term" value="P:gluconeogenesis"/>
    <property type="evidence" value="ECO:0007669"/>
    <property type="project" value="UniProtKB-UniPathway"/>
</dbReference>
<keyword evidence="9 15" id="KW-0547">Nucleotide-binding</keyword>
<evidence type="ECO:0000259" key="18">
    <source>
        <dbReference type="Pfam" id="PF02896"/>
    </source>
</evidence>
<dbReference type="PIRSF" id="PIRSF000854">
    <property type="entry name" value="PEP_synthase"/>
    <property type="match status" value="1"/>
</dbReference>
<dbReference type="EMBL" id="JSUH01000006">
    <property type="protein sequence ID" value="KHD97675.1"/>
    <property type="molecule type" value="Genomic_DNA"/>
</dbReference>
<dbReference type="PANTHER" id="PTHR43030">
    <property type="entry name" value="PHOSPHOENOLPYRUVATE SYNTHASE"/>
    <property type="match status" value="1"/>
</dbReference>
<keyword evidence="8 15" id="KW-0479">Metal-binding</keyword>
<feature type="domain" description="PEP-utilising enzyme C-terminal" evidence="18">
    <location>
        <begin position="482"/>
        <end position="792"/>
    </location>
</feature>
<feature type="domain" description="Pyruvate phosphate dikinase AMP/ATP-binding" evidence="17">
    <location>
        <begin position="18"/>
        <end position="342"/>
    </location>
</feature>
<dbReference type="AlphaFoldDB" id="A0A0A6VRP8"/>
<evidence type="ECO:0000256" key="4">
    <source>
        <dbReference type="ARBA" id="ARBA00007837"/>
    </source>
</evidence>
<dbReference type="InterPro" id="IPR002192">
    <property type="entry name" value="PPDK_AMP/ATP-bd"/>
</dbReference>
<dbReference type="Gene3D" id="3.50.30.10">
    <property type="entry name" value="Phosphohistidine domain"/>
    <property type="match status" value="1"/>
</dbReference>
<dbReference type="Gene3D" id="3.30.1490.20">
    <property type="entry name" value="ATP-grasp fold, A domain"/>
    <property type="match status" value="1"/>
</dbReference>
<dbReference type="SUPFAM" id="SSF56059">
    <property type="entry name" value="Glutathione synthetase ATP-binding domain-like"/>
    <property type="match status" value="1"/>
</dbReference>
<evidence type="ECO:0000256" key="12">
    <source>
        <dbReference type="ARBA" id="ARBA00022842"/>
    </source>
</evidence>
<dbReference type="FunFam" id="3.30.1490.20:FF:000010">
    <property type="entry name" value="Phosphoenolpyruvate synthase"/>
    <property type="match status" value="1"/>
</dbReference>
<dbReference type="UniPathway" id="UPA00138"/>
<evidence type="ECO:0000256" key="5">
    <source>
        <dbReference type="ARBA" id="ARBA00011996"/>
    </source>
</evidence>
<dbReference type="GO" id="GO:0008986">
    <property type="term" value="F:pyruvate, water dikinase activity"/>
    <property type="evidence" value="ECO:0007669"/>
    <property type="project" value="UniProtKB-EC"/>
</dbReference>
<dbReference type="Proteomes" id="UP000030466">
    <property type="component" value="Unassembled WGS sequence"/>
</dbReference>
<dbReference type="OrthoDB" id="9765468at2"/>
<keyword evidence="19" id="KW-0670">Pyruvate</keyword>
<comment type="function">
    <text evidence="2 15">Catalyzes the phosphorylation of pyruvate to phosphoenolpyruvate.</text>
</comment>
<dbReference type="Pfam" id="PF01326">
    <property type="entry name" value="PPDK_N"/>
    <property type="match status" value="1"/>
</dbReference>
<evidence type="ECO:0000256" key="2">
    <source>
        <dbReference type="ARBA" id="ARBA00002988"/>
    </source>
</evidence>
<dbReference type="PROSITE" id="PS00370">
    <property type="entry name" value="PEP_ENZYMES_PHOS_SITE"/>
    <property type="match status" value="1"/>
</dbReference>
<name>A0A0A6VRP8_KOCRO</name>
<dbReference type="EC" id="2.7.9.2" evidence="5 15"/>
<dbReference type="Gene3D" id="3.20.20.60">
    <property type="entry name" value="Phosphoenolpyruvate-binding domains"/>
    <property type="match status" value="1"/>
</dbReference>
<gene>
    <name evidence="19" type="ORF">GY22_08150</name>
</gene>
<evidence type="ECO:0000256" key="11">
    <source>
        <dbReference type="ARBA" id="ARBA00022840"/>
    </source>
</evidence>
<dbReference type="Pfam" id="PF02896">
    <property type="entry name" value="PEP-utilizers_C"/>
    <property type="match status" value="1"/>
</dbReference>
<evidence type="ECO:0000256" key="10">
    <source>
        <dbReference type="ARBA" id="ARBA00022777"/>
    </source>
</evidence>
<dbReference type="GO" id="GO:0005524">
    <property type="term" value="F:ATP binding"/>
    <property type="evidence" value="ECO:0007669"/>
    <property type="project" value="UniProtKB-KW"/>
</dbReference>
<comment type="cofactor">
    <cofactor evidence="1 15">
        <name>Mg(2+)</name>
        <dbReference type="ChEBI" id="CHEBI:18420"/>
    </cofactor>
</comment>
<organism evidence="19 20">
    <name type="scientific">Kocuria rosea subsp. polaris</name>
    <dbReference type="NCBI Taxonomy" id="136273"/>
    <lineage>
        <taxon>Bacteria</taxon>
        <taxon>Bacillati</taxon>
        <taxon>Actinomycetota</taxon>
        <taxon>Actinomycetes</taxon>
        <taxon>Micrococcales</taxon>
        <taxon>Micrococcaceae</taxon>
        <taxon>Kocuria</taxon>
    </lineage>
</organism>
<evidence type="ECO:0000256" key="1">
    <source>
        <dbReference type="ARBA" id="ARBA00001946"/>
    </source>
</evidence>
<evidence type="ECO:0000256" key="9">
    <source>
        <dbReference type="ARBA" id="ARBA00022741"/>
    </source>
</evidence>
<dbReference type="InterPro" id="IPR000121">
    <property type="entry name" value="PEP_util_C"/>
</dbReference>
<comment type="similarity">
    <text evidence="4 15">Belongs to the PEP-utilizing enzyme family.</text>
</comment>
<keyword evidence="11 15" id="KW-0067">ATP-binding</keyword>
<evidence type="ECO:0000313" key="20">
    <source>
        <dbReference type="Proteomes" id="UP000030466"/>
    </source>
</evidence>
<keyword evidence="20" id="KW-1185">Reference proteome</keyword>
<evidence type="ECO:0000256" key="6">
    <source>
        <dbReference type="ARBA" id="ARBA00021623"/>
    </source>
</evidence>
<dbReference type="InterPro" id="IPR008279">
    <property type="entry name" value="PEP-util_enz_mobile_dom"/>
</dbReference>
<dbReference type="InterPro" id="IPR036637">
    <property type="entry name" value="Phosphohistidine_dom_sf"/>
</dbReference>
<evidence type="ECO:0000313" key="19">
    <source>
        <dbReference type="EMBL" id="KHD97675.1"/>
    </source>
</evidence>
<dbReference type="InterPro" id="IPR018274">
    <property type="entry name" value="PEP_util_AS"/>
</dbReference>
<keyword evidence="10 15" id="KW-0418">Kinase</keyword>
<dbReference type="Pfam" id="PF00391">
    <property type="entry name" value="PEP-utilizers"/>
    <property type="match status" value="1"/>
</dbReference>
<evidence type="ECO:0000259" key="17">
    <source>
        <dbReference type="Pfam" id="PF01326"/>
    </source>
</evidence>
<dbReference type="SUPFAM" id="SSF52009">
    <property type="entry name" value="Phosphohistidine domain"/>
    <property type="match status" value="1"/>
</dbReference>
<dbReference type="PANTHER" id="PTHR43030:SF1">
    <property type="entry name" value="PHOSPHOENOLPYRUVATE SYNTHASE"/>
    <property type="match status" value="1"/>
</dbReference>
<evidence type="ECO:0000256" key="8">
    <source>
        <dbReference type="ARBA" id="ARBA00022723"/>
    </source>
</evidence>
<dbReference type="PROSITE" id="PS00742">
    <property type="entry name" value="PEP_ENZYMES_2"/>
    <property type="match status" value="1"/>
</dbReference>
<evidence type="ECO:0000256" key="13">
    <source>
        <dbReference type="ARBA" id="ARBA00033470"/>
    </source>
</evidence>
<evidence type="ECO:0000256" key="15">
    <source>
        <dbReference type="PIRNR" id="PIRNR000854"/>
    </source>
</evidence>
<dbReference type="NCBIfam" id="TIGR01418">
    <property type="entry name" value="PEP_synth"/>
    <property type="match status" value="1"/>
</dbReference>
<dbReference type="NCBIfam" id="NF005057">
    <property type="entry name" value="PRK06464.1"/>
    <property type="match status" value="1"/>
</dbReference>
<evidence type="ECO:0000256" key="14">
    <source>
        <dbReference type="ARBA" id="ARBA00047700"/>
    </source>
</evidence>
<protein>
    <recommendedName>
        <fullName evidence="6 15">Phosphoenolpyruvate synthase</fullName>
        <shortName evidence="15">PEP synthase</shortName>
        <ecNumber evidence="5 15">2.7.9.2</ecNumber>
    </recommendedName>
    <alternativeName>
        <fullName evidence="13 15">Pyruvate, water dikinase</fullName>
    </alternativeName>
</protein>